<feature type="compositionally biased region" description="Low complexity" evidence="2">
    <location>
        <begin position="1208"/>
        <end position="1227"/>
    </location>
</feature>
<feature type="compositionally biased region" description="Low complexity" evidence="2">
    <location>
        <begin position="493"/>
        <end position="503"/>
    </location>
</feature>
<feature type="compositionally biased region" description="Basic and acidic residues" evidence="2">
    <location>
        <begin position="1160"/>
        <end position="1173"/>
    </location>
</feature>
<feature type="region of interest" description="Disordered" evidence="2">
    <location>
        <begin position="1049"/>
        <end position="1098"/>
    </location>
</feature>
<evidence type="ECO:0000256" key="2">
    <source>
        <dbReference type="SAM" id="MobiDB-lite"/>
    </source>
</evidence>
<proteinExistence type="predicted"/>
<name>A0ABD0X8Z0_UMBPY</name>
<accession>A0ABD0X8Z0</accession>
<keyword evidence="3" id="KW-1133">Transmembrane helix</keyword>
<evidence type="ECO:0008006" key="6">
    <source>
        <dbReference type="Google" id="ProtNLM"/>
    </source>
</evidence>
<dbReference type="Proteomes" id="UP001557470">
    <property type="component" value="Unassembled WGS sequence"/>
</dbReference>
<feature type="compositionally biased region" description="Low complexity" evidence="2">
    <location>
        <begin position="1235"/>
        <end position="1246"/>
    </location>
</feature>
<feature type="region of interest" description="Disordered" evidence="2">
    <location>
        <begin position="487"/>
        <end position="514"/>
    </location>
</feature>
<evidence type="ECO:0000313" key="5">
    <source>
        <dbReference type="Proteomes" id="UP001557470"/>
    </source>
</evidence>
<dbReference type="InterPro" id="IPR007483">
    <property type="entry name" value="Hamartin"/>
</dbReference>
<evidence type="ECO:0000256" key="1">
    <source>
        <dbReference type="SAM" id="Coils"/>
    </source>
</evidence>
<organism evidence="4 5">
    <name type="scientific">Umbra pygmaea</name>
    <name type="common">Eastern mudminnow</name>
    <dbReference type="NCBI Taxonomy" id="75934"/>
    <lineage>
        <taxon>Eukaryota</taxon>
        <taxon>Metazoa</taxon>
        <taxon>Chordata</taxon>
        <taxon>Craniata</taxon>
        <taxon>Vertebrata</taxon>
        <taxon>Euteleostomi</taxon>
        <taxon>Actinopterygii</taxon>
        <taxon>Neopterygii</taxon>
        <taxon>Teleostei</taxon>
        <taxon>Protacanthopterygii</taxon>
        <taxon>Esociformes</taxon>
        <taxon>Umbridae</taxon>
        <taxon>Umbra</taxon>
    </lineage>
</organism>
<reference evidence="4 5" key="1">
    <citation type="submission" date="2024-06" db="EMBL/GenBank/DDBJ databases">
        <authorList>
            <person name="Pan Q."/>
            <person name="Wen M."/>
            <person name="Jouanno E."/>
            <person name="Zahm M."/>
            <person name="Klopp C."/>
            <person name="Cabau C."/>
            <person name="Louis A."/>
            <person name="Berthelot C."/>
            <person name="Parey E."/>
            <person name="Roest Crollius H."/>
            <person name="Montfort J."/>
            <person name="Robinson-Rechavi M."/>
            <person name="Bouchez O."/>
            <person name="Lampietro C."/>
            <person name="Lopez Roques C."/>
            <person name="Donnadieu C."/>
            <person name="Postlethwait J."/>
            <person name="Bobe J."/>
            <person name="Verreycken H."/>
            <person name="Guiguen Y."/>
        </authorList>
    </citation>
    <scope>NUCLEOTIDE SEQUENCE [LARGE SCALE GENOMIC DNA]</scope>
    <source>
        <strain evidence="4">Up_M1</strain>
        <tissue evidence="4">Testis</tissue>
    </source>
</reference>
<feature type="compositionally biased region" description="Acidic residues" evidence="2">
    <location>
        <begin position="1181"/>
        <end position="1192"/>
    </location>
</feature>
<dbReference type="SUPFAM" id="SSF48371">
    <property type="entry name" value="ARM repeat"/>
    <property type="match status" value="1"/>
</dbReference>
<feature type="compositionally biased region" description="Basic and acidic residues" evidence="2">
    <location>
        <begin position="683"/>
        <end position="696"/>
    </location>
</feature>
<feature type="coiled-coil region" evidence="1">
    <location>
        <begin position="965"/>
        <end position="1017"/>
    </location>
</feature>
<keyword evidence="3" id="KW-0472">Membrane</keyword>
<feature type="region of interest" description="Disordered" evidence="2">
    <location>
        <begin position="582"/>
        <end position="603"/>
    </location>
</feature>
<dbReference type="EMBL" id="JAGEUA010000005">
    <property type="protein sequence ID" value="KAL0978956.1"/>
    <property type="molecule type" value="Genomic_DNA"/>
</dbReference>
<keyword evidence="1" id="KW-0175">Coiled coil</keyword>
<comment type="caution">
    <text evidence="4">The sequence shown here is derived from an EMBL/GenBank/DDBJ whole genome shotgun (WGS) entry which is preliminary data.</text>
</comment>
<dbReference type="InterPro" id="IPR016024">
    <property type="entry name" value="ARM-type_fold"/>
</dbReference>
<dbReference type="AlphaFoldDB" id="A0ABD0X8Z0"/>
<evidence type="ECO:0000313" key="4">
    <source>
        <dbReference type="EMBL" id="KAL0978956.1"/>
    </source>
</evidence>
<feature type="transmembrane region" description="Helical" evidence="3">
    <location>
        <begin position="184"/>
        <end position="201"/>
    </location>
</feature>
<dbReference type="Pfam" id="PF04388">
    <property type="entry name" value="Hamartin"/>
    <property type="match status" value="1"/>
</dbReference>
<sequence length="1271" mass="141587">MFRGKLRRGRGFYVAQYGCALWRTTSVEAPINKEQQVDWLEPCERVLSLGALPSVSTMAKEQPNMSELLPLLESSDLHELDQIKSVLNDQLGTERGSVLLNGLVDYYFETSSPQAVLILCSVREPHDKHLLDKLNECMAKPACRLPALTLLGNVIRKQPPWMHKITRFPLLTSLLKCLKTDSDVVVLITGVLVLITLLPMIPQAGKQHIWDFFDIFGRLASWSLKNPGHVPGVYLVHLHASVYSLFHRLYGMYPCNFVSYLRSHYSMKENVDTFEEVVKPMLEHVRIHPELVTGTKDYELDPSRWKRFEIHDIVIECAKVSLDPKEASCEEGYSSMPDPVSNHPHNHNHPRPFNTTTSLCNDFINSFGSSASTPQSVGRTPLSLSFHQLSGTQSSLCSPNTSFPQNQQCEVHPMENKGPMWSPSSECGMTTPPTSRGISPANVPELHPNTSHAPIRTTNSSGWKCLSPAQIPTDDFENATNQLKQKLTREAESAAPEVSSSEGASEKNVSSTEVSDYIKYQQLRRSMEKERDDDDITEELRELPEQKHQAAVPYRSFHSTTETLTGPEAELLPAANQSINQEPQHLVSTPDKSEGSAGGGDQQFPWSFRPCFTPIVNPVPGLCSSESPYRGEERGPCSGGLYSQSHLGDQGSHTYEPLFELALPRAASLFVGRKTAEVLAQRGEGRGEKDESRIQEEGDEAMQVSPLDVLDRLIQHGNQAYDKVLKRLPMPNKSVDWTHFGGKQLSMKAKGATQLDELQTLRSQLLLLHNQVLYERYKREQHAIRNRRLLRRIINATAMKEQNNSMKAQLKMQDVEIQSLQASLMEEQQHYLCLKEERETETVCLHSQIQQLQRDHDQYFAKAQQLQSELQECQSNMGDLEAELQKANNEAYNTEHQLTQLSIKLTNSEALQQHMYLLNKHLLLLGETNKLCLQKMQHWGPESNEELQMLQSSMGKEEEHLRQSVLQQSQVLEVAQQRIADLEAQLTKKEHLILEQKKFLEDVKSQAKSQLQASESRYLGLRRITQALQTEMLQLYSQLDSETLTASESDAIEPANTPLPATSRPKSSGSENVTIVQGTQAFPPGNGSTLTPGGGPQTASALASLNGSLEQVPLLREMSSPHLVSSPLSLPPPVVPFTVGSYPNAKSFLGIRTRELFRNKSESQCDGESHPIHLSDLSLGGDDEDDEEESSESTESPPLPHPGRGVNPPSSAAAPTVTQASAQSASACEPSKSDGQQLGAHQGQGARHSTASPACQRRNDLGIMDYNETKQ</sequence>
<keyword evidence="5" id="KW-1185">Reference proteome</keyword>
<keyword evidence="3" id="KW-0812">Transmembrane</keyword>
<feature type="compositionally biased region" description="Polar residues" evidence="2">
    <location>
        <begin position="1064"/>
        <end position="1098"/>
    </location>
</feature>
<dbReference type="PANTHER" id="PTHR15154">
    <property type="entry name" value="HAMARTIN"/>
    <property type="match status" value="1"/>
</dbReference>
<dbReference type="PANTHER" id="PTHR15154:SF2">
    <property type="entry name" value="HAMARTIN"/>
    <property type="match status" value="1"/>
</dbReference>
<gene>
    <name evidence="4" type="ORF">UPYG_G00178460</name>
</gene>
<feature type="region of interest" description="Disordered" evidence="2">
    <location>
        <begin position="626"/>
        <end position="645"/>
    </location>
</feature>
<protein>
    <recommendedName>
        <fullName evidence="6">Hamartin</fullName>
    </recommendedName>
</protein>
<feature type="coiled-coil region" evidence="1">
    <location>
        <begin position="817"/>
        <end position="904"/>
    </location>
</feature>
<feature type="region of interest" description="Disordered" evidence="2">
    <location>
        <begin position="1160"/>
        <end position="1271"/>
    </location>
</feature>
<feature type="region of interest" description="Disordered" evidence="2">
    <location>
        <begin position="681"/>
        <end position="700"/>
    </location>
</feature>
<evidence type="ECO:0000256" key="3">
    <source>
        <dbReference type="SAM" id="Phobius"/>
    </source>
</evidence>